<dbReference type="OrthoDB" id="196808at2"/>
<dbReference type="Proteomes" id="UP000297031">
    <property type="component" value="Chromosome"/>
</dbReference>
<dbReference type="KEGG" id="mgod:E7746_10625"/>
<name>A0A4P7VKP2_9BACT</name>
<protein>
    <submittedName>
        <fullName evidence="2">Phosphatidylinositol kinase</fullName>
    </submittedName>
</protein>
<dbReference type="NCBIfam" id="TIGR03071">
    <property type="entry name" value="couple_hipA"/>
    <property type="match status" value="1"/>
</dbReference>
<evidence type="ECO:0000313" key="2">
    <source>
        <dbReference type="EMBL" id="QCD36300.1"/>
    </source>
</evidence>
<evidence type="ECO:0000313" key="3">
    <source>
        <dbReference type="Proteomes" id="UP000297031"/>
    </source>
</evidence>
<dbReference type="GO" id="GO:0016301">
    <property type="term" value="F:kinase activity"/>
    <property type="evidence" value="ECO:0007669"/>
    <property type="project" value="UniProtKB-KW"/>
</dbReference>
<dbReference type="InterPro" id="IPR017508">
    <property type="entry name" value="HipA_N1"/>
</dbReference>
<keyword evidence="3" id="KW-1185">Reference proteome</keyword>
<dbReference type="EMBL" id="CP039393">
    <property type="protein sequence ID" value="QCD36300.1"/>
    <property type="molecule type" value="Genomic_DNA"/>
</dbReference>
<feature type="domain" description="HipA N-terminal subdomain 1" evidence="1">
    <location>
        <begin position="4"/>
        <end position="103"/>
    </location>
</feature>
<sequence length="107" mass="12442">MRMANVYINNVLAGVIVENNRNDYIFRYDNTYYQNRSNPPVSLTLPLTRQEHRSTHLFPFFSNMLSEGSNRRIQSRFLKIDENDNFGLLLATAQYDTPGAITIKPIK</sequence>
<proteinExistence type="predicted"/>
<gene>
    <name evidence="2" type="ORF">E7746_10625</name>
</gene>
<evidence type="ECO:0000259" key="1">
    <source>
        <dbReference type="Pfam" id="PF13657"/>
    </source>
</evidence>
<dbReference type="AlphaFoldDB" id="A0A4P7VKP2"/>
<dbReference type="Pfam" id="PF13657">
    <property type="entry name" value="Couple_hipA"/>
    <property type="match status" value="1"/>
</dbReference>
<dbReference type="RefSeq" id="WP_136410765.1">
    <property type="nucleotide sequence ID" value="NZ_CP039393.1"/>
</dbReference>
<keyword evidence="2" id="KW-0808">Transferase</keyword>
<accession>A0A4P7VKP2</accession>
<reference evidence="2 3" key="1">
    <citation type="submission" date="2019-02" db="EMBL/GenBank/DDBJ databases">
        <title>Isolation and identification of novel species under the genus Muribaculum.</title>
        <authorList>
            <person name="Miyake S."/>
            <person name="Ding Y."/>
            <person name="Low A."/>
            <person name="Soh M."/>
            <person name="Seedorf H."/>
        </authorList>
    </citation>
    <scope>NUCLEOTIDE SEQUENCE [LARGE SCALE GENOMIC DNA]</scope>
    <source>
        <strain evidence="2 3">TLL-A4</strain>
    </source>
</reference>
<keyword evidence="2" id="KW-0418">Kinase</keyword>
<organism evidence="2 3">
    <name type="scientific">Muribaculum gordoncarteri</name>
    <dbReference type="NCBI Taxonomy" id="2530390"/>
    <lineage>
        <taxon>Bacteria</taxon>
        <taxon>Pseudomonadati</taxon>
        <taxon>Bacteroidota</taxon>
        <taxon>Bacteroidia</taxon>
        <taxon>Bacteroidales</taxon>
        <taxon>Muribaculaceae</taxon>
        <taxon>Muribaculum</taxon>
    </lineage>
</organism>